<sequence>MSQTNLRINNIIVIFLSLFFVLGVNKKVFADSQDDDYLNEYDDFYLSKDYDDINSKANHKYTFIAEKGRAFIREILNEFTEEKKAELVLIGNKDSGALYIGNDYIGITFPSWLGIKYPATISYGYYVDSIKVNYIFDKEPIVTKPFLENWSFSKDSKMMFLKKNSISFLKQKLLTHKIFKIKIDFKNSDSMVAIFKLESLQKLYNSFIQSKQKTLEDFVNFKKEERLALERKREEERRLALEREKEERLALERKREEERRLALEREKEEKLAFKRKKEEEKLALGLQVPHPIAMELSFYNFIVNFGVAPINFNRPSGYLRSFDILFLSIDCLFYLDSLFKDQILNPKFLAIGFGFYSLGSIWSIHSGTLNIGLQIPLICNLITIYDVDLYLKVAPGIGFSMLEASIFNFNWNFFIGIGIRYWLL</sequence>
<organism evidence="2">
    <name type="scientific">Borrelia crocidurae DOU</name>
    <dbReference type="NCBI Taxonomy" id="1293575"/>
    <lineage>
        <taxon>Bacteria</taxon>
        <taxon>Pseudomonadati</taxon>
        <taxon>Spirochaetota</taxon>
        <taxon>Spirochaetia</taxon>
        <taxon>Spirochaetales</taxon>
        <taxon>Borreliaceae</taxon>
        <taxon>Borrelia</taxon>
    </lineage>
</organism>
<protein>
    <submittedName>
        <fullName evidence="2">Uncharacterized protein</fullName>
    </submittedName>
</protein>
<dbReference type="RefSeq" id="WP_040132214.1">
    <property type="nucleotide sequence ID" value="NZ_CP004342.1"/>
</dbReference>
<reference evidence="2" key="1">
    <citation type="submission" date="2013-02" db="EMBL/GenBank/DDBJ databases">
        <title>Comparative genomics of Borrelia species.</title>
        <authorList>
            <person name="Schwan T.G."/>
            <person name="Raffel S.J."/>
            <person name="Porcella S.F."/>
        </authorList>
    </citation>
    <scope>NUCLEOTIDE SEQUENCE</scope>
    <source>
        <strain evidence="2">DOU</strain>
        <plasmid evidence="2">unnamed</plasmid>
    </source>
</reference>
<dbReference type="HOGENOM" id="CLU_646665_0_0_12"/>
<evidence type="ECO:0000313" key="2">
    <source>
        <dbReference type="EMBL" id="AHH07897.1"/>
    </source>
</evidence>
<feature type="coiled-coil region" evidence="1">
    <location>
        <begin position="219"/>
        <end position="283"/>
    </location>
</feature>
<keyword evidence="2" id="KW-0614">Plasmid</keyword>
<geneLocation type="plasmid" evidence="2">
    <name>unnamed</name>
</geneLocation>
<accession>W5SLY5</accession>
<evidence type="ECO:0000256" key="1">
    <source>
        <dbReference type="SAM" id="Coils"/>
    </source>
</evidence>
<dbReference type="InterPro" id="IPR016489">
    <property type="entry name" value="BAPKO_0422-like"/>
</dbReference>
<name>W5SLY5_9SPIR</name>
<gene>
    <name evidence="2" type="ORF">BCD_1831</name>
</gene>
<dbReference type="EMBL" id="CP004342">
    <property type="protein sequence ID" value="AHH07897.1"/>
    <property type="molecule type" value="Genomic_DNA"/>
</dbReference>
<dbReference type="AlphaFoldDB" id="W5SLY5"/>
<keyword evidence="1" id="KW-0175">Coiled coil</keyword>
<proteinExistence type="predicted"/>
<dbReference type="Pfam" id="PF13161">
    <property type="entry name" value="DUF3996"/>
    <property type="match status" value="1"/>
</dbReference>